<dbReference type="InterPro" id="IPR016035">
    <property type="entry name" value="Acyl_Trfase/lysoPLipase"/>
</dbReference>
<gene>
    <name evidence="4" type="ORF">K491DRAFT_614504</name>
</gene>
<protein>
    <recommendedName>
        <fullName evidence="6">RING-type domain-containing protein</fullName>
    </recommendedName>
</protein>
<dbReference type="SUPFAM" id="SSF52151">
    <property type="entry name" value="FabD/lysophospholipase-like"/>
    <property type="match status" value="1"/>
</dbReference>
<dbReference type="PROSITE" id="PS00518">
    <property type="entry name" value="ZF_RING_1"/>
    <property type="match status" value="1"/>
</dbReference>
<evidence type="ECO:0008006" key="6">
    <source>
        <dbReference type="Google" id="ProtNLM"/>
    </source>
</evidence>
<reference evidence="4" key="1">
    <citation type="journal article" date="2020" name="Stud. Mycol.">
        <title>101 Dothideomycetes genomes: a test case for predicting lifestyles and emergence of pathogens.</title>
        <authorList>
            <person name="Haridas S."/>
            <person name="Albert R."/>
            <person name="Binder M."/>
            <person name="Bloem J."/>
            <person name="Labutti K."/>
            <person name="Salamov A."/>
            <person name="Andreopoulos B."/>
            <person name="Baker S."/>
            <person name="Barry K."/>
            <person name="Bills G."/>
            <person name="Bluhm B."/>
            <person name="Cannon C."/>
            <person name="Castanera R."/>
            <person name="Culley D."/>
            <person name="Daum C."/>
            <person name="Ezra D."/>
            <person name="Gonzalez J."/>
            <person name="Henrissat B."/>
            <person name="Kuo A."/>
            <person name="Liang C."/>
            <person name="Lipzen A."/>
            <person name="Lutzoni F."/>
            <person name="Magnuson J."/>
            <person name="Mondo S."/>
            <person name="Nolan M."/>
            <person name="Ohm R."/>
            <person name="Pangilinan J."/>
            <person name="Park H.-J."/>
            <person name="Ramirez L."/>
            <person name="Alfaro M."/>
            <person name="Sun H."/>
            <person name="Tritt A."/>
            <person name="Yoshinaga Y."/>
            <person name="Zwiers L.-H."/>
            <person name="Turgeon B."/>
            <person name="Goodwin S."/>
            <person name="Spatafora J."/>
            <person name="Crous P."/>
            <person name="Grigoriev I."/>
        </authorList>
    </citation>
    <scope>NUCLEOTIDE SEQUENCE</scope>
    <source>
        <strain evidence="4">CBS 122681</strain>
    </source>
</reference>
<keyword evidence="5" id="KW-1185">Reference proteome</keyword>
<organism evidence="4 5">
    <name type="scientific">Lophiostoma macrostomum CBS 122681</name>
    <dbReference type="NCBI Taxonomy" id="1314788"/>
    <lineage>
        <taxon>Eukaryota</taxon>
        <taxon>Fungi</taxon>
        <taxon>Dikarya</taxon>
        <taxon>Ascomycota</taxon>
        <taxon>Pezizomycotina</taxon>
        <taxon>Dothideomycetes</taxon>
        <taxon>Pleosporomycetidae</taxon>
        <taxon>Pleosporales</taxon>
        <taxon>Lophiostomataceae</taxon>
        <taxon>Lophiostoma</taxon>
    </lineage>
</organism>
<dbReference type="InterPro" id="IPR017907">
    <property type="entry name" value="Znf_RING_CS"/>
</dbReference>
<keyword evidence="3" id="KW-0862">Zinc</keyword>
<evidence type="ECO:0000256" key="2">
    <source>
        <dbReference type="ARBA" id="ARBA00022771"/>
    </source>
</evidence>
<evidence type="ECO:0000313" key="4">
    <source>
        <dbReference type="EMBL" id="KAF2647496.1"/>
    </source>
</evidence>
<dbReference type="Gene3D" id="3.40.1090.10">
    <property type="entry name" value="Cytosolic phospholipase A2 catalytic domain"/>
    <property type="match status" value="1"/>
</dbReference>
<dbReference type="GO" id="GO:0008270">
    <property type="term" value="F:zinc ion binding"/>
    <property type="evidence" value="ECO:0007669"/>
    <property type="project" value="UniProtKB-KW"/>
</dbReference>
<dbReference type="OrthoDB" id="194358at2759"/>
<keyword evidence="2" id="KW-0863">Zinc-finger</keyword>
<dbReference type="EMBL" id="MU004613">
    <property type="protein sequence ID" value="KAF2647496.1"/>
    <property type="molecule type" value="Genomic_DNA"/>
</dbReference>
<accession>A0A6A6SI77</accession>
<sequence length="323" mass="36976">ALFESTLQHTAKSIDVDFNYIRATQQYTSGEEQFYYYIKAFLELYLGAKFERSSIMSYVASTLILNSLPPGMHYTLYHAYCYKALAGGLPSYCDTTWREWCTGVEIQFVKQCQQMEQRSSTAREQHEQVLLQLSETSMDWTQIKTTTTCLWCLRRCPEHSFACGHAFCDTCACIFGKRVVSMEYAYLMTRCIICQKSGEIEVRLKPPTAGSRLLVLDGGGIRGAFTLQALKALETERNLPYPLFDEFDLSLGTSSGDYWKVQIHGKMLMYFRRPNYSYVSSKTHSPRMCGHVLRPRKTSVRQAQGVWRFLLGSNPGLSTFFAD</sequence>
<proteinExistence type="predicted"/>
<evidence type="ECO:0000256" key="1">
    <source>
        <dbReference type="ARBA" id="ARBA00022723"/>
    </source>
</evidence>
<evidence type="ECO:0000313" key="5">
    <source>
        <dbReference type="Proteomes" id="UP000799324"/>
    </source>
</evidence>
<dbReference type="AlphaFoldDB" id="A0A6A6SI77"/>
<keyword evidence="1" id="KW-0479">Metal-binding</keyword>
<dbReference type="Proteomes" id="UP000799324">
    <property type="component" value="Unassembled WGS sequence"/>
</dbReference>
<evidence type="ECO:0000256" key="3">
    <source>
        <dbReference type="ARBA" id="ARBA00022833"/>
    </source>
</evidence>
<feature type="non-terminal residue" evidence="4">
    <location>
        <position position="1"/>
    </location>
</feature>
<name>A0A6A6SI77_9PLEO</name>